<feature type="non-terminal residue" evidence="1">
    <location>
        <position position="93"/>
    </location>
</feature>
<dbReference type="EMBL" id="SZYE01000177">
    <property type="protein sequence ID" value="TKR22499.1"/>
    <property type="molecule type" value="Genomic_DNA"/>
</dbReference>
<organism evidence="1 2">
    <name type="scientific">Cellulomonas hominis</name>
    <dbReference type="NCBI Taxonomy" id="156981"/>
    <lineage>
        <taxon>Bacteria</taxon>
        <taxon>Bacillati</taxon>
        <taxon>Actinomycetota</taxon>
        <taxon>Actinomycetes</taxon>
        <taxon>Micrococcales</taxon>
        <taxon>Cellulomonadaceae</taxon>
        <taxon>Cellulomonas</taxon>
    </lineage>
</organism>
<name>A0A7Z8JXE6_9CELL</name>
<evidence type="ECO:0000313" key="1">
    <source>
        <dbReference type="EMBL" id="TKR22499.1"/>
    </source>
</evidence>
<dbReference type="PROSITE" id="PS51318">
    <property type="entry name" value="TAT"/>
    <property type="match status" value="1"/>
</dbReference>
<evidence type="ECO:0000313" key="2">
    <source>
        <dbReference type="Proteomes" id="UP000308121"/>
    </source>
</evidence>
<proteinExistence type="predicted"/>
<dbReference type="AlphaFoldDB" id="A0A7Z8JXE6"/>
<gene>
    <name evidence="1" type="ORF">FA014_16160</name>
</gene>
<dbReference type="InterPro" id="IPR006311">
    <property type="entry name" value="TAT_signal"/>
</dbReference>
<reference evidence="1 2" key="1">
    <citation type="submission" date="2019-05" db="EMBL/GenBank/DDBJ databases">
        <title>Genome sequence of Cellulomonas hominis strain CS1.</title>
        <authorList>
            <person name="Belmont J."/>
            <person name="Maclea K.S."/>
        </authorList>
    </citation>
    <scope>NUCLEOTIDE SEQUENCE [LARGE SCALE GENOMIC DNA]</scope>
    <source>
        <strain evidence="1 2">CS1</strain>
    </source>
</reference>
<dbReference type="RefSeq" id="WP_419178417.1">
    <property type="nucleotide sequence ID" value="NZ_SZYE01000177.1"/>
</dbReference>
<accession>A0A7Z8JXE6</accession>
<sequence>MAARPGAAQRARSLASRWARRGLYAAGGLTLAGAAAVALAPAAAADEAPPPASGTTSLLDGVGDLVGAVVQPVAEDVVAPAVQAVLPPPADTA</sequence>
<protein>
    <submittedName>
        <fullName evidence="1">Uncharacterized protein</fullName>
    </submittedName>
</protein>
<dbReference type="Proteomes" id="UP000308121">
    <property type="component" value="Unassembled WGS sequence"/>
</dbReference>
<comment type="caution">
    <text evidence="1">The sequence shown here is derived from an EMBL/GenBank/DDBJ whole genome shotgun (WGS) entry which is preliminary data.</text>
</comment>